<feature type="compositionally biased region" description="Polar residues" evidence="1">
    <location>
        <begin position="1"/>
        <end position="11"/>
    </location>
</feature>
<comment type="caution">
    <text evidence="3">The sequence shown here is derived from an EMBL/GenBank/DDBJ whole genome shotgun (WGS) entry which is preliminary data.</text>
</comment>
<reference evidence="3" key="1">
    <citation type="submission" date="2021-09" db="EMBL/GenBank/DDBJ databases">
        <title>A high-quality genome of the endoparasitic fungus Hirsutella rhossiliensis with a comparison of Hirsutella genomes reveals transposable elements contributing to genome size variation.</title>
        <authorList>
            <person name="Lin R."/>
            <person name="Jiao Y."/>
            <person name="Sun X."/>
            <person name="Ling J."/>
            <person name="Xie B."/>
            <person name="Cheng X."/>
        </authorList>
    </citation>
    <scope>NUCLEOTIDE SEQUENCE</scope>
    <source>
        <strain evidence="3">HR02</strain>
    </source>
</reference>
<keyword evidence="2" id="KW-1133">Transmembrane helix</keyword>
<dbReference type="RefSeq" id="XP_044722237.1">
    <property type="nucleotide sequence ID" value="XM_044863623.1"/>
</dbReference>
<accession>A0A9P8N2M4</accession>
<sequence>MDDSQMPTPNDTPEKASDSLEGSVPASIPTFASFYEPPLWRPSRSVGLSEPAMTSYRMSWSAVSQQVGRGVKSPVNRLRDRLRSHPVHPAIPGAPDDESAQPRGIPVTFSVDDILIADAPEAESRLVYPQFDSVERYYIAEDETVYNGLLREEAKRLHHYVQNPNVPIRFDNRDFFTTGDEAGYNALSALADKILTAISLCILDNECINVRYCKQISNRSKLQKLIQQAQVAAEADNGDEELADSANGHDAAAERRREQVALFDLINYVSGVLARLITQTGTGNFWQATVLCVLVKRVTKIKVLLLDLYPNARIAAQGGESALDSSRDRGSLVATWIDEEEECEEALRIIDADTKDGLTSVDEARVASYCVNQNKFRGGMSSALRSMVMSLRCLKRSGLSNTAYEICGLVYETGFQGFKTLLFQDRDQEFSATSDLDNLNTADSALRILDKTVAQLRELRTGCLLPNAAQPPRVKTFIEWTYKVTDQRGTGETETCRGQDGNPLEKLALEYMDDIITVMVPLATTNPSLVSELNNFRSIMLLSCDNQELVRPFQETNFTAFFRVYTSTMEEDAQPRGVLRLKTAFEAGTFERCRLIDPSGSDGSWRSQSADVDRTRKFERRRRLMESEWVMDERSVIVPCPTYVLTIATVAVVLAAGGLTIGFTVGNRIVGVDPFNIATYTWVLAAFVILVCKSVLVRDWSWSDFLHLRVPCRSVSELEAVTGIRDQMIIAKLLHDESGGGILVTRGPYNSVFLRRSNEGFSIDRPISTTTMLMSGLMPLKVVTPRGQALVCLDSRRGTRLRIVGHQASPEDQYLVCEDVSRLQKLAMEGTSAREKGKCVRLQLLLSKELRWKRVLGVYDAGNVAFV</sequence>
<evidence type="ECO:0000313" key="4">
    <source>
        <dbReference type="Proteomes" id="UP000824596"/>
    </source>
</evidence>
<name>A0A9P8N2M4_9HYPO</name>
<dbReference type="GeneID" id="68354281"/>
<dbReference type="Proteomes" id="UP000824596">
    <property type="component" value="Unassembled WGS sequence"/>
</dbReference>
<evidence type="ECO:0000256" key="2">
    <source>
        <dbReference type="SAM" id="Phobius"/>
    </source>
</evidence>
<feature type="transmembrane region" description="Helical" evidence="2">
    <location>
        <begin position="643"/>
        <end position="665"/>
    </location>
</feature>
<feature type="region of interest" description="Disordered" evidence="1">
    <location>
        <begin position="1"/>
        <end position="24"/>
    </location>
</feature>
<protein>
    <submittedName>
        <fullName evidence="3">Uncharacterized protein</fullName>
    </submittedName>
</protein>
<dbReference type="AlphaFoldDB" id="A0A9P8N2M4"/>
<evidence type="ECO:0000256" key="1">
    <source>
        <dbReference type="SAM" id="MobiDB-lite"/>
    </source>
</evidence>
<dbReference type="OrthoDB" id="5419219at2759"/>
<dbReference type="EMBL" id="JAIZPD010000004">
    <property type="protein sequence ID" value="KAH0964724.1"/>
    <property type="molecule type" value="Genomic_DNA"/>
</dbReference>
<keyword evidence="2" id="KW-0472">Membrane</keyword>
<keyword evidence="4" id="KW-1185">Reference proteome</keyword>
<proteinExistence type="predicted"/>
<feature type="transmembrane region" description="Helical" evidence="2">
    <location>
        <begin position="677"/>
        <end position="696"/>
    </location>
</feature>
<evidence type="ECO:0000313" key="3">
    <source>
        <dbReference type="EMBL" id="KAH0964724.1"/>
    </source>
</evidence>
<gene>
    <name evidence="3" type="ORF">HRG_05152</name>
</gene>
<organism evidence="3 4">
    <name type="scientific">Hirsutella rhossiliensis</name>
    <dbReference type="NCBI Taxonomy" id="111463"/>
    <lineage>
        <taxon>Eukaryota</taxon>
        <taxon>Fungi</taxon>
        <taxon>Dikarya</taxon>
        <taxon>Ascomycota</taxon>
        <taxon>Pezizomycotina</taxon>
        <taxon>Sordariomycetes</taxon>
        <taxon>Hypocreomycetidae</taxon>
        <taxon>Hypocreales</taxon>
        <taxon>Ophiocordycipitaceae</taxon>
        <taxon>Hirsutella</taxon>
    </lineage>
</organism>
<keyword evidence="2" id="KW-0812">Transmembrane</keyword>